<accession>A0A9N7UNE2</accession>
<dbReference type="AlphaFoldDB" id="A0A9N7UNE2"/>
<feature type="compositionally biased region" description="Basic and acidic residues" evidence="1">
    <location>
        <begin position="180"/>
        <end position="190"/>
    </location>
</feature>
<comment type="caution">
    <text evidence="2">The sequence shown here is derived from an EMBL/GenBank/DDBJ whole genome shotgun (WGS) entry which is preliminary data.</text>
</comment>
<evidence type="ECO:0000313" key="2">
    <source>
        <dbReference type="EMBL" id="CAB1433273.1"/>
    </source>
</evidence>
<organism evidence="2 3">
    <name type="scientific">Pleuronectes platessa</name>
    <name type="common">European plaice</name>
    <dbReference type="NCBI Taxonomy" id="8262"/>
    <lineage>
        <taxon>Eukaryota</taxon>
        <taxon>Metazoa</taxon>
        <taxon>Chordata</taxon>
        <taxon>Craniata</taxon>
        <taxon>Vertebrata</taxon>
        <taxon>Euteleostomi</taxon>
        <taxon>Actinopterygii</taxon>
        <taxon>Neopterygii</taxon>
        <taxon>Teleostei</taxon>
        <taxon>Neoteleostei</taxon>
        <taxon>Acanthomorphata</taxon>
        <taxon>Carangaria</taxon>
        <taxon>Pleuronectiformes</taxon>
        <taxon>Pleuronectoidei</taxon>
        <taxon>Pleuronectidae</taxon>
        <taxon>Pleuronectes</taxon>
    </lineage>
</organism>
<feature type="region of interest" description="Disordered" evidence="1">
    <location>
        <begin position="161"/>
        <end position="195"/>
    </location>
</feature>
<name>A0A9N7UNE2_PLEPL</name>
<proteinExistence type="predicted"/>
<reference evidence="2" key="1">
    <citation type="submission" date="2020-03" db="EMBL/GenBank/DDBJ databases">
        <authorList>
            <person name="Weist P."/>
        </authorList>
    </citation>
    <scope>NUCLEOTIDE SEQUENCE</scope>
</reference>
<feature type="region of interest" description="Disordered" evidence="1">
    <location>
        <begin position="223"/>
        <end position="242"/>
    </location>
</feature>
<evidence type="ECO:0000313" key="3">
    <source>
        <dbReference type="Proteomes" id="UP001153269"/>
    </source>
</evidence>
<feature type="compositionally biased region" description="Polar residues" evidence="1">
    <location>
        <begin position="164"/>
        <end position="174"/>
    </location>
</feature>
<keyword evidence="3" id="KW-1185">Reference proteome</keyword>
<protein>
    <submittedName>
        <fullName evidence="2">Uncharacterized protein</fullName>
    </submittedName>
</protein>
<gene>
    <name evidence="2" type="ORF">PLEPLA_LOCUS21362</name>
</gene>
<dbReference type="EMBL" id="CADEAL010001546">
    <property type="protein sequence ID" value="CAB1433273.1"/>
    <property type="molecule type" value="Genomic_DNA"/>
</dbReference>
<sequence>MLKGHYKVSSGIPQVENAKFPSAMLCSYCTCLVWFRSSEKMKGCSVAMLRRDAHSSCLFVTVTEHEAGSCQSCSHADGLVSSDHPELLLVSKLEASMAAHKPLDHVATRPMPKMFIIKVTVPDVPLCDLKSTPMKFQLRYMPPLPKSGGGLSAAPWVQAGGSGLQQASPGTTLHQGGRRQMGEQRSDAKGHTGAQLRQTCAGTDMSWHFCLMIAYDQLGSRGGPGEAAQVSQIESDCMEDVS</sequence>
<evidence type="ECO:0000256" key="1">
    <source>
        <dbReference type="SAM" id="MobiDB-lite"/>
    </source>
</evidence>
<dbReference type="Proteomes" id="UP001153269">
    <property type="component" value="Unassembled WGS sequence"/>
</dbReference>